<gene>
    <name evidence="2" type="ORF">SNEC2469_LOCUS6686</name>
</gene>
<proteinExistence type="predicted"/>
<dbReference type="EMBL" id="CAJNJA010011615">
    <property type="protein sequence ID" value="CAE7275722.1"/>
    <property type="molecule type" value="Genomic_DNA"/>
</dbReference>
<evidence type="ECO:0000313" key="3">
    <source>
        <dbReference type="Proteomes" id="UP000601435"/>
    </source>
</evidence>
<keyword evidence="3" id="KW-1185">Reference proteome</keyword>
<feature type="transmembrane region" description="Helical" evidence="1">
    <location>
        <begin position="227"/>
        <end position="249"/>
    </location>
</feature>
<dbReference type="OrthoDB" id="416230at2759"/>
<keyword evidence="1" id="KW-1133">Transmembrane helix</keyword>
<dbReference type="AlphaFoldDB" id="A0A812N223"/>
<feature type="transmembrane region" description="Helical" evidence="1">
    <location>
        <begin position="48"/>
        <end position="69"/>
    </location>
</feature>
<feature type="transmembrane region" description="Helical" evidence="1">
    <location>
        <begin position="574"/>
        <end position="595"/>
    </location>
</feature>
<feature type="transmembrane region" description="Helical" evidence="1">
    <location>
        <begin position="449"/>
        <end position="468"/>
    </location>
</feature>
<feature type="transmembrane region" description="Helical" evidence="1">
    <location>
        <begin position="631"/>
        <end position="650"/>
    </location>
</feature>
<evidence type="ECO:0000313" key="2">
    <source>
        <dbReference type="EMBL" id="CAE7275722.1"/>
    </source>
</evidence>
<protein>
    <submittedName>
        <fullName evidence="2">Uncharacterized protein</fullName>
    </submittedName>
</protein>
<dbReference type="Proteomes" id="UP000601435">
    <property type="component" value="Unassembled WGS sequence"/>
</dbReference>
<accession>A0A812N223</accession>
<keyword evidence="1" id="KW-0472">Membrane</keyword>
<feature type="transmembrane region" description="Helical" evidence="1">
    <location>
        <begin position="601"/>
        <end position="619"/>
    </location>
</feature>
<feature type="transmembrane region" description="Helical" evidence="1">
    <location>
        <begin position="662"/>
        <end position="683"/>
    </location>
</feature>
<evidence type="ECO:0000256" key="1">
    <source>
        <dbReference type="SAM" id="Phobius"/>
    </source>
</evidence>
<feature type="transmembrane region" description="Helical" evidence="1">
    <location>
        <begin position="766"/>
        <end position="788"/>
    </location>
</feature>
<keyword evidence="1" id="KW-0812">Transmembrane</keyword>
<organism evidence="2 3">
    <name type="scientific">Symbiodinium necroappetens</name>
    <dbReference type="NCBI Taxonomy" id="1628268"/>
    <lineage>
        <taxon>Eukaryota</taxon>
        <taxon>Sar</taxon>
        <taxon>Alveolata</taxon>
        <taxon>Dinophyceae</taxon>
        <taxon>Suessiales</taxon>
        <taxon>Symbiodiniaceae</taxon>
        <taxon>Symbiodinium</taxon>
    </lineage>
</organism>
<feature type="transmembrane region" description="Helical" evidence="1">
    <location>
        <begin position="365"/>
        <end position="387"/>
    </location>
</feature>
<comment type="caution">
    <text evidence="2">The sequence shown here is derived from an EMBL/GenBank/DDBJ whole genome shotgun (WGS) entry which is preliminary data.</text>
</comment>
<sequence>MAVPKGYEAVVAFKLCPPGGILLQLGIYIFDMANDVVQVGTFVHHGDFWFAGFMVVFVGLCLLCTNFMVSEQSPLKRCDLVGEAKLCLARQVPTQAWQGMLGAERNIEAPGTGLIGPYGSSLIALTPLQTASALYGLYSSAKAMAEGRLDFEAGGGGNAQSYSLKAVRPMQATLLSVWYCGAFVAELAAFAVVSATLHPFVTLPAYMLGAAANGAAVWWDGGDHHQILQATIASVLSLAMAMAGGQTSALLKRGGFRGPGFIPAVFILIRFWSWAALCCMDLPQGLLPIGSLGRPMGLQILQAKFLEPAAASSDALRCFTSHTWVATETRRNSTVTSFSTEVGFHACSWPATGELSTASTIFNSCLLFLAVVFVPLHICIVLAMLVLNPIYACGAENLGLIEEVEAKQIEIDVFGQQNEEMSGEYMLCTLSDMANDVLQILTFVVHGDYWFAGFMFVFIGLTSLRTVGDSRKLSTLKRFDLLGEAKLCLARKVPTPAWAFMLTSERMIEAPGTGLIGPYGASLIALTPLQAASALYGLVSSAKAMAEGRLDFEAVGAADASPSFALRAVRPVKAALLTVWYFAAFAAELAAFAVVSATLHPLVTLPAYFLGAMMNAVAHHSSEGRMGTLQLFVQSCMAVSVAMAGAQTAAFFKNVDVGGPGWIPAVFISIRFCTWTALCFLNLPHGLLPVTSLGRPMGFPVLQAKFLKPAAACWEALVCFTSQAWIATETETNSTLMSFTAEVGFGECGWPATDELNTTSTIFNTCLLVLAVVLVTIHMCVVIGMLVVNPVYGCGADDLALKEEVQAKDRELVSFASENERAAGQYTEMSLLAN</sequence>
<reference evidence="2" key="1">
    <citation type="submission" date="2021-02" db="EMBL/GenBank/DDBJ databases">
        <authorList>
            <person name="Dougan E. K."/>
            <person name="Rhodes N."/>
            <person name="Thang M."/>
            <person name="Chan C."/>
        </authorList>
    </citation>
    <scope>NUCLEOTIDE SEQUENCE</scope>
</reference>
<feature type="transmembrane region" description="Helical" evidence="1">
    <location>
        <begin position="174"/>
        <end position="197"/>
    </location>
</feature>
<name>A0A812N223_9DINO</name>